<organism evidence="1 2">
    <name type="scientific">Candidatus Liptonbacteria bacterium RIFCSPLOWO2_01_FULL_45_15</name>
    <dbReference type="NCBI Taxonomy" id="1798649"/>
    <lineage>
        <taxon>Bacteria</taxon>
        <taxon>Candidatus Liptoniibacteriota</taxon>
    </lineage>
</organism>
<evidence type="ECO:0000313" key="2">
    <source>
        <dbReference type="Proteomes" id="UP000176287"/>
    </source>
</evidence>
<proteinExistence type="predicted"/>
<comment type="caution">
    <text evidence="1">The sequence shown here is derived from an EMBL/GenBank/DDBJ whole genome shotgun (WGS) entry which is preliminary data.</text>
</comment>
<accession>A0A1G2CH11</accession>
<sequence>MFAISDNLVESLACLKSSAGFIISITATARMERIATTTNNSINIKERLSRLSKFERERERE</sequence>
<dbReference type="EMBL" id="MHKZ01000020">
    <property type="protein sequence ID" value="OGZ00502.1"/>
    <property type="molecule type" value="Genomic_DNA"/>
</dbReference>
<reference evidence="1 2" key="1">
    <citation type="journal article" date="2016" name="Nat. Commun.">
        <title>Thousands of microbial genomes shed light on interconnected biogeochemical processes in an aquifer system.</title>
        <authorList>
            <person name="Anantharaman K."/>
            <person name="Brown C.T."/>
            <person name="Hug L.A."/>
            <person name="Sharon I."/>
            <person name="Castelle C.J."/>
            <person name="Probst A.J."/>
            <person name="Thomas B.C."/>
            <person name="Singh A."/>
            <person name="Wilkins M.J."/>
            <person name="Karaoz U."/>
            <person name="Brodie E.L."/>
            <person name="Williams K.H."/>
            <person name="Hubbard S.S."/>
            <person name="Banfield J.F."/>
        </authorList>
    </citation>
    <scope>NUCLEOTIDE SEQUENCE [LARGE SCALE GENOMIC DNA]</scope>
</reference>
<dbReference type="Proteomes" id="UP000176287">
    <property type="component" value="Unassembled WGS sequence"/>
</dbReference>
<protein>
    <submittedName>
        <fullName evidence="1">Uncharacterized protein</fullName>
    </submittedName>
</protein>
<gene>
    <name evidence="1" type="ORF">A3B13_01875</name>
</gene>
<dbReference type="AlphaFoldDB" id="A0A1G2CH11"/>
<name>A0A1G2CH11_9BACT</name>
<evidence type="ECO:0000313" key="1">
    <source>
        <dbReference type="EMBL" id="OGZ00502.1"/>
    </source>
</evidence>